<protein>
    <submittedName>
        <fullName evidence="2">RNA-dependent RNA polymerase</fullName>
    </submittedName>
</protein>
<feature type="non-terminal residue" evidence="2">
    <location>
        <position position="1"/>
    </location>
</feature>
<feature type="domain" description="Alphavirus-like MT" evidence="1">
    <location>
        <begin position="1"/>
        <end position="111"/>
    </location>
</feature>
<dbReference type="GO" id="GO:0003723">
    <property type="term" value="F:RNA binding"/>
    <property type="evidence" value="ECO:0007669"/>
    <property type="project" value="InterPro"/>
</dbReference>
<accession>J3SMR5</accession>
<keyword evidence="2" id="KW-0696">RNA-directed RNA polymerase</keyword>
<sequence>SNMLELVNFSRPNGYGYVHGCCKPDGRDQTRYKTSLQSQRVTTARDPDYSRAITALCNRTASDRFCTGGVECCDFQAQCAVAIHSLYDVSLAQLAAAFDRHGLEEMRAWMH</sequence>
<dbReference type="GO" id="GO:0003968">
    <property type="term" value="F:RNA-directed RNA polymerase activity"/>
    <property type="evidence" value="ECO:0007669"/>
    <property type="project" value="UniProtKB-KW"/>
</dbReference>
<dbReference type="EMBL" id="JN661161">
    <property type="protein sequence ID" value="AFM44931.1"/>
    <property type="molecule type" value="Genomic_RNA"/>
</dbReference>
<dbReference type="GO" id="GO:0006396">
    <property type="term" value="P:RNA processing"/>
    <property type="evidence" value="ECO:0007669"/>
    <property type="project" value="InterPro"/>
</dbReference>
<keyword evidence="2" id="KW-0548">Nucleotidyltransferase</keyword>
<organism evidence="2">
    <name type="scientific">Breslo virus</name>
    <dbReference type="NCBI Taxonomy" id="1198333"/>
    <lineage>
        <taxon>Viruses</taxon>
        <taxon>environmental samples</taxon>
    </lineage>
</organism>
<evidence type="ECO:0000313" key="2">
    <source>
        <dbReference type="EMBL" id="AFM44931.1"/>
    </source>
</evidence>
<keyword evidence="2" id="KW-0808">Transferase</keyword>
<proteinExistence type="predicted"/>
<feature type="non-terminal residue" evidence="2">
    <location>
        <position position="111"/>
    </location>
</feature>
<evidence type="ECO:0000259" key="1">
    <source>
        <dbReference type="PROSITE" id="PS51743"/>
    </source>
</evidence>
<dbReference type="PROSITE" id="PS51743">
    <property type="entry name" value="ALPHAVIRUS_MT"/>
    <property type="match status" value="1"/>
</dbReference>
<name>J3SMR5_9VIRU</name>
<dbReference type="GO" id="GO:0016556">
    <property type="term" value="P:mRNA modification"/>
    <property type="evidence" value="ECO:0007669"/>
    <property type="project" value="InterPro"/>
</dbReference>
<dbReference type="Pfam" id="PF01660">
    <property type="entry name" value="Vmethyltransf"/>
    <property type="match status" value="1"/>
</dbReference>
<reference evidence="2" key="1">
    <citation type="submission" date="2011-07" db="EMBL/GenBank/DDBJ databases">
        <authorList>
            <person name="Visker M.H.P.W."/>
            <person name="Heck J.M.L."/>
            <person name="van Valenberg H.J.F."/>
            <person name="van Arendonk J.A.M."/>
            <person name="Bovenhuis H."/>
        </authorList>
    </citation>
    <scope>NUCLEOTIDE SEQUENCE</scope>
</reference>
<dbReference type="GO" id="GO:0008174">
    <property type="term" value="F:mRNA methyltransferase activity"/>
    <property type="evidence" value="ECO:0007669"/>
    <property type="project" value="InterPro"/>
</dbReference>
<dbReference type="InterPro" id="IPR002588">
    <property type="entry name" value="Alphavirus-like_MT_dom"/>
</dbReference>